<reference evidence="2" key="1">
    <citation type="journal article" date="2014" name="Int. J. Syst. Evol. Microbiol.">
        <title>Complete genome sequence of Corynebacterium casei LMG S-19264T (=DSM 44701T), isolated from a smear-ripened cheese.</title>
        <authorList>
            <consortium name="US DOE Joint Genome Institute (JGI-PGF)"/>
            <person name="Walter F."/>
            <person name="Albersmeier A."/>
            <person name="Kalinowski J."/>
            <person name="Ruckert C."/>
        </authorList>
    </citation>
    <scope>NUCLEOTIDE SEQUENCE</scope>
    <source>
        <strain evidence="2">CGMCC 1.15760</strain>
    </source>
</reference>
<name>A0A917G200_9BACI</name>
<protein>
    <submittedName>
        <fullName evidence="2">Uncharacterized protein</fullName>
    </submittedName>
</protein>
<feature type="transmembrane region" description="Helical" evidence="1">
    <location>
        <begin position="31"/>
        <end position="52"/>
    </location>
</feature>
<feature type="transmembrane region" description="Helical" evidence="1">
    <location>
        <begin position="7"/>
        <end position="25"/>
    </location>
</feature>
<evidence type="ECO:0000313" key="3">
    <source>
        <dbReference type="Proteomes" id="UP000616608"/>
    </source>
</evidence>
<proteinExistence type="predicted"/>
<sequence>MPLANNVAIIVFLFICAVPTLIVLYDNDNLYQYYTLAIFQFLVNLLKFLVIIRHDTAIRYPYSYEKFTLINVSLT</sequence>
<reference evidence="2" key="2">
    <citation type="submission" date="2020-09" db="EMBL/GenBank/DDBJ databases">
        <authorList>
            <person name="Sun Q."/>
            <person name="Zhou Y."/>
        </authorList>
    </citation>
    <scope>NUCLEOTIDE SEQUENCE</scope>
    <source>
        <strain evidence="2">CGMCC 1.15760</strain>
    </source>
</reference>
<dbReference type="EMBL" id="BMJT01000003">
    <property type="protein sequence ID" value="GGG18923.1"/>
    <property type="molecule type" value="Genomic_DNA"/>
</dbReference>
<keyword evidence="3" id="KW-1185">Reference proteome</keyword>
<keyword evidence="1" id="KW-1133">Transmembrane helix</keyword>
<comment type="caution">
    <text evidence="2">The sequence shown here is derived from an EMBL/GenBank/DDBJ whole genome shotgun (WGS) entry which is preliminary data.</text>
</comment>
<keyword evidence="1" id="KW-0472">Membrane</keyword>
<gene>
    <name evidence="2" type="ORF">GCM10007425_11770</name>
</gene>
<organism evidence="2 3">
    <name type="scientific">Lysinibacillus alkalisoli</name>
    <dbReference type="NCBI Taxonomy" id="1911548"/>
    <lineage>
        <taxon>Bacteria</taxon>
        <taxon>Bacillati</taxon>
        <taxon>Bacillota</taxon>
        <taxon>Bacilli</taxon>
        <taxon>Bacillales</taxon>
        <taxon>Bacillaceae</taxon>
        <taxon>Lysinibacillus</taxon>
    </lineage>
</organism>
<accession>A0A917G200</accession>
<dbReference type="AlphaFoldDB" id="A0A917G200"/>
<dbReference type="Proteomes" id="UP000616608">
    <property type="component" value="Unassembled WGS sequence"/>
</dbReference>
<evidence type="ECO:0000256" key="1">
    <source>
        <dbReference type="SAM" id="Phobius"/>
    </source>
</evidence>
<evidence type="ECO:0000313" key="2">
    <source>
        <dbReference type="EMBL" id="GGG18923.1"/>
    </source>
</evidence>
<keyword evidence="1" id="KW-0812">Transmembrane</keyword>